<dbReference type="EMBL" id="JAADJG010001069">
    <property type="protein sequence ID" value="KAF4426580.1"/>
    <property type="molecule type" value="Genomic_DNA"/>
</dbReference>
<gene>
    <name evidence="4" type="ORF">F53441_14116</name>
</gene>
<evidence type="ECO:0000256" key="2">
    <source>
        <dbReference type="ARBA" id="ARBA00023043"/>
    </source>
</evidence>
<keyword evidence="5" id="KW-1185">Reference proteome</keyword>
<organism evidence="4 5">
    <name type="scientific">Fusarium austroafricanum</name>
    <dbReference type="NCBI Taxonomy" id="2364996"/>
    <lineage>
        <taxon>Eukaryota</taxon>
        <taxon>Fungi</taxon>
        <taxon>Dikarya</taxon>
        <taxon>Ascomycota</taxon>
        <taxon>Pezizomycotina</taxon>
        <taxon>Sordariomycetes</taxon>
        <taxon>Hypocreomycetidae</taxon>
        <taxon>Hypocreales</taxon>
        <taxon>Nectriaceae</taxon>
        <taxon>Fusarium</taxon>
        <taxon>Fusarium concolor species complex</taxon>
    </lineage>
</organism>
<accession>A0A8H4JJH8</accession>
<reference evidence="4" key="1">
    <citation type="submission" date="2020-01" db="EMBL/GenBank/DDBJ databases">
        <title>Identification and distribution of gene clusters putatively required for synthesis of sphingolipid metabolism inhibitors in phylogenetically diverse species of the filamentous fungus Fusarium.</title>
        <authorList>
            <person name="Kim H.-S."/>
            <person name="Busman M."/>
            <person name="Brown D.W."/>
            <person name="Divon H."/>
            <person name="Uhlig S."/>
            <person name="Proctor R.H."/>
        </authorList>
    </citation>
    <scope>NUCLEOTIDE SEQUENCE</scope>
    <source>
        <strain evidence="4">NRRL 53441</strain>
    </source>
</reference>
<dbReference type="PROSITE" id="PS50088">
    <property type="entry name" value="ANK_REPEAT"/>
    <property type="match status" value="3"/>
</dbReference>
<feature type="repeat" description="ANK" evidence="3">
    <location>
        <begin position="253"/>
        <end position="285"/>
    </location>
</feature>
<comment type="caution">
    <text evidence="4">The sequence shown here is derived from an EMBL/GenBank/DDBJ whole genome shotgun (WGS) entry which is preliminary data.</text>
</comment>
<dbReference type="InterPro" id="IPR036770">
    <property type="entry name" value="Ankyrin_rpt-contain_sf"/>
</dbReference>
<feature type="repeat" description="ANK" evidence="3">
    <location>
        <begin position="175"/>
        <end position="207"/>
    </location>
</feature>
<dbReference type="Gene3D" id="1.25.40.20">
    <property type="entry name" value="Ankyrin repeat-containing domain"/>
    <property type="match status" value="2"/>
</dbReference>
<keyword evidence="2 3" id="KW-0040">ANK repeat</keyword>
<dbReference type="OrthoDB" id="4062651at2759"/>
<dbReference type="PANTHER" id="PTHR24198">
    <property type="entry name" value="ANKYRIN REPEAT AND PROTEIN KINASE DOMAIN-CONTAINING PROTEIN"/>
    <property type="match status" value="1"/>
</dbReference>
<feature type="repeat" description="ANK" evidence="3">
    <location>
        <begin position="29"/>
        <end position="61"/>
    </location>
</feature>
<dbReference type="PROSITE" id="PS50297">
    <property type="entry name" value="ANK_REP_REGION"/>
    <property type="match status" value="2"/>
</dbReference>
<dbReference type="Proteomes" id="UP000605986">
    <property type="component" value="Unassembled WGS sequence"/>
</dbReference>
<dbReference type="InterPro" id="IPR002110">
    <property type="entry name" value="Ankyrin_rpt"/>
</dbReference>
<evidence type="ECO:0000313" key="4">
    <source>
        <dbReference type="EMBL" id="KAF4426580.1"/>
    </source>
</evidence>
<evidence type="ECO:0008006" key="6">
    <source>
        <dbReference type="Google" id="ProtNLM"/>
    </source>
</evidence>
<dbReference type="SMART" id="SM00248">
    <property type="entry name" value="ANK"/>
    <property type="match status" value="5"/>
</dbReference>
<evidence type="ECO:0000313" key="5">
    <source>
        <dbReference type="Proteomes" id="UP000605986"/>
    </source>
</evidence>
<dbReference type="AlphaFoldDB" id="A0A8H4JJH8"/>
<dbReference type="PANTHER" id="PTHR24198:SF194">
    <property type="entry name" value="INVERSIN-A"/>
    <property type="match status" value="1"/>
</dbReference>
<dbReference type="Pfam" id="PF12796">
    <property type="entry name" value="Ank_2"/>
    <property type="match status" value="1"/>
</dbReference>
<sequence length="332" mass="36526">MMLSDKGDLEAKAQLYSAGEDYFTWLKWAAGTPLHRAVSSRNLAAARYLLEQGADPLAVDGSAEENAATPLDLAMYHHNAPMLKLLLDASQYDINSIGKYGTTLFSRAISVVTYPKAIHDTMELLMSRGLNLRVVQITSAVGPPKPFTKNMLRGRRSDYYKFDGLYLAACANGFMGVTALHRSIKDDRKSMFKALLAAGANPSIRFEAFGENVEAFKNNMTCLHLVATQEDLDLFFSKRLLGYDLDLDAGGLYGTTPRTLAVLEGHFYVANELLEAGPDIDKSMGIKTACQDRWETALERVLAQGINGLQKLQYLLSPERGADDAAQDKTKP</sequence>
<evidence type="ECO:0000256" key="1">
    <source>
        <dbReference type="ARBA" id="ARBA00022737"/>
    </source>
</evidence>
<keyword evidence="1" id="KW-0677">Repeat</keyword>
<proteinExistence type="predicted"/>
<dbReference type="SUPFAM" id="SSF48403">
    <property type="entry name" value="Ankyrin repeat"/>
    <property type="match status" value="1"/>
</dbReference>
<name>A0A8H4JJH8_9HYPO</name>
<evidence type="ECO:0000256" key="3">
    <source>
        <dbReference type="PROSITE-ProRule" id="PRU00023"/>
    </source>
</evidence>
<protein>
    <recommendedName>
        <fullName evidence="6">Ankyrin repeat protein</fullName>
    </recommendedName>
</protein>